<proteinExistence type="predicted"/>
<keyword evidence="3" id="KW-1185">Reference proteome</keyword>
<evidence type="ECO:0000313" key="2">
    <source>
        <dbReference type="EMBL" id="GGW59478.1"/>
    </source>
</evidence>
<name>A0ABQ2WJD9_9ALTE</name>
<dbReference type="RefSeq" id="WP_189482006.1">
    <property type="nucleotide sequence ID" value="NZ_BMYR01000005.1"/>
</dbReference>
<reference evidence="3" key="1">
    <citation type="journal article" date="2019" name="Int. J. Syst. Evol. Microbiol.">
        <title>The Global Catalogue of Microorganisms (GCM) 10K type strain sequencing project: providing services to taxonomists for standard genome sequencing and annotation.</title>
        <authorList>
            <consortium name="The Broad Institute Genomics Platform"/>
            <consortium name="The Broad Institute Genome Sequencing Center for Infectious Disease"/>
            <person name="Wu L."/>
            <person name="Ma J."/>
        </authorList>
    </citation>
    <scope>NUCLEOTIDE SEQUENCE [LARGE SCALE GENOMIC DNA]</scope>
    <source>
        <strain evidence="3">KCTC 23723</strain>
    </source>
</reference>
<evidence type="ECO:0008006" key="4">
    <source>
        <dbReference type="Google" id="ProtNLM"/>
    </source>
</evidence>
<dbReference type="EMBL" id="BMYR01000005">
    <property type="protein sequence ID" value="GGW59478.1"/>
    <property type="molecule type" value="Genomic_DNA"/>
</dbReference>
<sequence>MPLLKLIPLFLLFLISACDNNSQVNAQFGTPENIAGEFFHAIYNEKDLSKAKSMSTPEFASLLSSYGTARQAGRILFNMNFDKVTVNVNRSGRNLREQYDNEARIQLMLDGEFDNKRIQETRTVVLVKHRTSWRVKEVEADKFSSSIR</sequence>
<feature type="signal peptide" evidence="1">
    <location>
        <begin position="1"/>
        <end position="26"/>
    </location>
</feature>
<gene>
    <name evidence="2" type="ORF">GCM10008111_14460</name>
</gene>
<dbReference type="PROSITE" id="PS51257">
    <property type="entry name" value="PROKAR_LIPOPROTEIN"/>
    <property type="match status" value="1"/>
</dbReference>
<evidence type="ECO:0000256" key="1">
    <source>
        <dbReference type="SAM" id="SignalP"/>
    </source>
</evidence>
<organism evidence="2 3">
    <name type="scientific">Alishewanella tabrizica</name>
    <dbReference type="NCBI Taxonomy" id="671278"/>
    <lineage>
        <taxon>Bacteria</taxon>
        <taxon>Pseudomonadati</taxon>
        <taxon>Pseudomonadota</taxon>
        <taxon>Gammaproteobacteria</taxon>
        <taxon>Alteromonadales</taxon>
        <taxon>Alteromonadaceae</taxon>
        <taxon>Alishewanella</taxon>
    </lineage>
</organism>
<accession>A0ABQ2WJD9</accession>
<protein>
    <recommendedName>
        <fullName evidence="4">DUF4878 domain-containing protein</fullName>
    </recommendedName>
</protein>
<comment type="caution">
    <text evidence="2">The sequence shown here is derived from an EMBL/GenBank/DDBJ whole genome shotgun (WGS) entry which is preliminary data.</text>
</comment>
<evidence type="ECO:0000313" key="3">
    <source>
        <dbReference type="Proteomes" id="UP000634667"/>
    </source>
</evidence>
<keyword evidence="1" id="KW-0732">Signal</keyword>
<feature type="chain" id="PRO_5047086252" description="DUF4878 domain-containing protein" evidence="1">
    <location>
        <begin position="27"/>
        <end position="148"/>
    </location>
</feature>
<dbReference type="Proteomes" id="UP000634667">
    <property type="component" value="Unassembled WGS sequence"/>
</dbReference>